<accession>A0A1M7ZCM9</accession>
<evidence type="ECO:0000313" key="2">
    <source>
        <dbReference type="Proteomes" id="UP000184609"/>
    </source>
</evidence>
<proteinExistence type="predicted"/>
<dbReference type="AlphaFoldDB" id="A0A1M7ZCM9"/>
<sequence length="61" mass="6803">MTCPNSGEPLEQGKAKIHVTPLNFFKVGFSFQHFLSNQCPKKINFQIAVHQMTLGAAKPMN</sequence>
<keyword evidence="2" id="KW-1185">Reference proteome</keyword>
<dbReference type="STRING" id="1073327.SAMN04488108_2215"/>
<evidence type="ECO:0000313" key="1">
    <source>
        <dbReference type="EMBL" id="SHO62644.1"/>
    </source>
</evidence>
<name>A0A1M7ZCM9_9BACT</name>
<dbReference type="Proteomes" id="UP000184609">
    <property type="component" value="Unassembled WGS sequence"/>
</dbReference>
<gene>
    <name evidence="1" type="ORF">SAMN04488108_2215</name>
</gene>
<dbReference type="EMBL" id="FRXN01000003">
    <property type="protein sequence ID" value="SHO62644.1"/>
    <property type="molecule type" value="Genomic_DNA"/>
</dbReference>
<reference evidence="2" key="1">
    <citation type="submission" date="2016-12" db="EMBL/GenBank/DDBJ databases">
        <authorList>
            <person name="Varghese N."/>
            <person name="Submissions S."/>
        </authorList>
    </citation>
    <scope>NUCLEOTIDE SEQUENCE [LARGE SCALE GENOMIC DNA]</scope>
    <source>
        <strain evidence="2">DSM 25035</strain>
    </source>
</reference>
<organism evidence="1 2">
    <name type="scientific">Algoriphagus zhangzhouensis</name>
    <dbReference type="NCBI Taxonomy" id="1073327"/>
    <lineage>
        <taxon>Bacteria</taxon>
        <taxon>Pseudomonadati</taxon>
        <taxon>Bacteroidota</taxon>
        <taxon>Cytophagia</taxon>
        <taxon>Cytophagales</taxon>
        <taxon>Cyclobacteriaceae</taxon>
        <taxon>Algoriphagus</taxon>
    </lineage>
</organism>
<protein>
    <submittedName>
        <fullName evidence="1">Uncharacterized protein</fullName>
    </submittedName>
</protein>